<dbReference type="AlphaFoldDB" id="A0A834IZS6"/>
<name>A0A834IZS6_RHYFE</name>
<keyword evidence="3" id="KW-1185">Reference proteome</keyword>
<evidence type="ECO:0000313" key="3">
    <source>
        <dbReference type="Proteomes" id="UP000625711"/>
    </source>
</evidence>
<evidence type="ECO:0000313" key="2">
    <source>
        <dbReference type="EMBL" id="KAF7283602.1"/>
    </source>
</evidence>
<dbReference type="Proteomes" id="UP000625711">
    <property type="component" value="Unassembled WGS sequence"/>
</dbReference>
<feature type="region of interest" description="Disordered" evidence="1">
    <location>
        <begin position="36"/>
        <end position="80"/>
    </location>
</feature>
<reference evidence="2" key="1">
    <citation type="submission" date="2020-08" db="EMBL/GenBank/DDBJ databases">
        <title>Genome sequencing and assembly of the red palm weevil Rhynchophorus ferrugineus.</title>
        <authorList>
            <person name="Dias G.B."/>
            <person name="Bergman C.M."/>
            <person name="Manee M."/>
        </authorList>
    </citation>
    <scope>NUCLEOTIDE SEQUENCE</scope>
    <source>
        <strain evidence="2">AA-2017</strain>
        <tissue evidence="2">Whole larva</tissue>
    </source>
</reference>
<gene>
    <name evidence="2" type="ORF">GWI33_023333</name>
</gene>
<proteinExistence type="predicted"/>
<protein>
    <submittedName>
        <fullName evidence="2">Uncharacterized protein</fullName>
    </submittedName>
</protein>
<accession>A0A834IZS6</accession>
<dbReference type="EMBL" id="JAACXV010000095">
    <property type="protein sequence ID" value="KAF7283602.1"/>
    <property type="molecule type" value="Genomic_DNA"/>
</dbReference>
<organism evidence="2 3">
    <name type="scientific">Rhynchophorus ferrugineus</name>
    <name type="common">Red palm weevil</name>
    <name type="synonym">Curculio ferrugineus</name>
    <dbReference type="NCBI Taxonomy" id="354439"/>
    <lineage>
        <taxon>Eukaryota</taxon>
        <taxon>Metazoa</taxon>
        <taxon>Ecdysozoa</taxon>
        <taxon>Arthropoda</taxon>
        <taxon>Hexapoda</taxon>
        <taxon>Insecta</taxon>
        <taxon>Pterygota</taxon>
        <taxon>Neoptera</taxon>
        <taxon>Endopterygota</taxon>
        <taxon>Coleoptera</taxon>
        <taxon>Polyphaga</taxon>
        <taxon>Cucujiformia</taxon>
        <taxon>Curculionidae</taxon>
        <taxon>Dryophthorinae</taxon>
        <taxon>Rhynchophorus</taxon>
    </lineage>
</organism>
<evidence type="ECO:0000256" key="1">
    <source>
        <dbReference type="SAM" id="MobiDB-lite"/>
    </source>
</evidence>
<comment type="caution">
    <text evidence="2">The sequence shown here is derived from an EMBL/GenBank/DDBJ whole genome shotgun (WGS) entry which is preliminary data.</text>
</comment>
<sequence>MIALRKLARAHFAERSCRVGRTRVMSSYVVSSGRCDVATPTGRKSGPNGSTGGKTGRHRRSAAPTQGRFTVSLHHNPAQRTSSSTSFVYCRGRFPLVACKWWLINW</sequence>